<dbReference type="Pfam" id="PF00224">
    <property type="entry name" value="PK"/>
    <property type="match status" value="1"/>
</dbReference>
<dbReference type="InterPro" id="IPR015813">
    <property type="entry name" value="Pyrv/PenolPyrv_kinase-like_dom"/>
</dbReference>
<sequence length="132" mass="13950">MLESLIKSPRPTRAESIGVANAVIDGIDCEILSGEIDDDNAPMPTSPLESLFCAAIETTNSSMAALIIILTRGAKKAKFVAKYRPSMPIILVLVPPMSLGFDEVLATHGLIFRGVLPVLCPKSAAACDAKNL</sequence>
<feature type="domain" description="Pyruvate kinase barrel" evidence="12">
    <location>
        <begin position="1"/>
        <end position="43"/>
    </location>
</feature>
<evidence type="ECO:0000313" key="14">
    <source>
        <dbReference type="EMBL" id="KAL2490398.1"/>
    </source>
</evidence>
<dbReference type="GO" id="GO:0004743">
    <property type="term" value="F:pyruvate kinase activity"/>
    <property type="evidence" value="ECO:0007669"/>
    <property type="project" value="UniProtKB-EC"/>
</dbReference>
<comment type="pathway">
    <text evidence="2">Carbohydrate degradation; glycolysis; pyruvate from D-glyceraldehyde 3-phosphate: step 5/5.</text>
</comment>
<dbReference type="InterPro" id="IPR015795">
    <property type="entry name" value="Pyrv_Knase_C"/>
</dbReference>
<evidence type="ECO:0000256" key="3">
    <source>
        <dbReference type="ARBA" id="ARBA00008663"/>
    </source>
</evidence>
<proteinExistence type="inferred from homology"/>
<dbReference type="InterPro" id="IPR001697">
    <property type="entry name" value="Pyr_Knase"/>
</dbReference>
<dbReference type="EMBL" id="JBFOLK010000008">
    <property type="protein sequence ID" value="KAL2490398.1"/>
    <property type="molecule type" value="Genomic_DNA"/>
</dbReference>
<dbReference type="AlphaFoldDB" id="A0ABD1RPQ2"/>
<keyword evidence="5" id="KW-0808">Transferase</keyword>
<evidence type="ECO:0000256" key="5">
    <source>
        <dbReference type="ARBA" id="ARBA00022679"/>
    </source>
</evidence>
<comment type="similarity">
    <text evidence="3">Belongs to the pyruvate kinase family.</text>
</comment>
<organism evidence="14 15">
    <name type="scientific">Abeliophyllum distichum</name>
    <dbReference type="NCBI Taxonomy" id="126358"/>
    <lineage>
        <taxon>Eukaryota</taxon>
        <taxon>Viridiplantae</taxon>
        <taxon>Streptophyta</taxon>
        <taxon>Embryophyta</taxon>
        <taxon>Tracheophyta</taxon>
        <taxon>Spermatophyta</taxon>
        <taxon>Magnoliopsida</taxon>
        <taxon>eudicotyledons</taxon>
        <taxon>Gunneridae</taxon>
        <taxon>Pentapetalae</taxon>
        <taxon>asterids</taxon>
        <taxon>lamiids</taxon>
        <taxon>Lamiales</taxon>
        <taxon>Oleaceae</taxon>
        <taxon>Forsythieae</taxon>
        <taxon>Abeliophyllum</taxon>
    </lineage>
</organism>
<evidence type="ECO:0000256" key="9">
    <source>
        <dbReference type="ARBA" id="ARBA00022840"/>
    </source>
</evidence>
<reference evidence="15" key="1">
    <citation type="submission" date="2024-07" db="EMBL/GenBank/DDBJ databases">
        <title>Two chromosome-level genome assemblies of Korean endemic species Abeliophyllum distichum and Forsythia ovata (Oleaceae).</title>
        <authorList>
            <person name="Jang H."/>
        </authorList>
    </citation>
    <scope>NUCLEOTIDE SEQUENCE [LARGE SCALE GENOMIC DNA]</scope>
</reference>
<name>A0ABD1RPQ2_9LAMI</name>
<dbReference type="GO" id="GO:0005524">
    <property type="term" value="F:ATP binding"/>
    <property type="evidence" value="ECO:0007669"/>
    <property type="project" value="UniProtKB-KW"/>
</dbReference>
<dbReference type="Gene3D" id="3.40.1380.20">
    <property type="entry name" value="Pyruvate kinase, C-terminal domain"/>
    <property type="match status" value="1"/>
</dbReference>
<evidence type="ECO:0000259" key="13">
    <source>
        <dbReference type="Pfam" id="PF02887"/>
    </source>
</evidence>
<keyword evidence="9" id="KW-0067">ATP-binding</keyword>
<dbReference type="Proteomes" id="UP001604336">
    <property type="component" value="Unassembled WGS sequence"/>
</dbReference>
<dbReference type="EC" id="2.7.1.40" evidence="4"/>
<dbReference type="InterPro" id="IPR015793">
    <property type="entry name" value="Pyrv_Knase_brl"/>
</dbReference>
<evidence type="ECO:0000256" key="2">
    <source>
        <dbReference type="ARBA" id="ARBA00004997"/>
    </source>
</evidence>
<accession>A0ABD1RPQ2</accession>
<keyword evidence="10" id="KW-0324">Glycolysis</keyword>
<dbReference type="SUPFAM" id="SSF51621">
    <property type="entry name" value="Phosphoenolpyruvate/pyruvate domain"/>
    <property type="match status" value="1"/>
</dbReference>
<keyword evidence="6" id="KW-0479">Metal-binding</keyword>
<gene>
    <name evidence="14" type="ORF">Adt_26026</name>
</gene>
<evidence type="ECO:0000256" key="10">
    <source>
        <dbReference type="ARBA" id="ARBA00023152"/>
    </source>
</evidence>
<evidence type="ECO:0000259" key="12">
    <source>
        <dbReference type="Pfam" id="PF00224"/>
    </source>
</evidence>
<keyword evidence="15" id="KW-1185">Reference proteome</keyword>
<dbReference type="GO" id="GO:0016301">
    <property type="term" value="F:kinase activity"/>
    <property type="evidence" value="ECO:0007669"/>
    <property type="project" value="UniProtKB-KW"/>
</dbReference>
<keyword evidence="8 14" id="KW-0418">Kinase</keyword>
<feature type="domain" description="Pyruvate kinase C-terminal" evidence="13">
    <location>
        <begin position="49"/>
        <end position="124"/>
    </location>
</feature>
<evidence type="ECO:0000256" key="4">
    <source>
        <dbReference type="ARBA" id="ARBA00012142"/>
    </source>
</evidence>
<comment type="cofactor">
    <cofactor evidence="1">
        <name>K(+)</name>
        <dbReference type="ChEBI" id="CHEBI:29103"/>
    </cofactor>
</comment>
<evidence type="ECO:0000256" key="6">
    <source>
        <dbReference type="ARBA" id="ARBA00022723"/>
    </source>
</evidence>
<dbReference type="Pfam" id="PF02887">
    <property type="entry name" value="PK_C"/>
    <property type="match status" value="1"/>
</dbReference>
<dbReference type="GO" id="GO:0046872">
    <property type="term" value="F:metal ion binding"/>
    <property type="evidence" value="ECO:0007669"/>
    <property type="project" value="UniProtKB-KW"/>
</dbReference>
<evidence type="ECO:0000256" key="8">
    <source>
        <dbReference type="ARBA" id="ARBA00022777"/>
    </source>
</evidence>
<dbReference type="InterPro" id="IPR036918">
    <property type="entry name" value="Pyrv_Knase_C_sf"/>
</dbReference>
<evidence type="ECO:0000313" key="15">
    <source>
        <dbReference type="Proteomes" id="UP001604336"/>
    </source>
</evidence>
<evidence type="ECO:0000256" key="7">
    <source>
        <dbReference type="ARBA" id="ARBA00022741"/>
    </source>
</evidence>
<evidence type="ECO:0000256" key="11">
    <source>
        <dbReference type="ARBA" id="ARBA00023317"/>
    </source>
</evidence>
<keyword evidence="7" id="KW-0547">Nucleotide-binding</keyword>
<protein>
    <recommendedName>
        <fullName evidence="4">pyruvate kinase</fullName>
        <ecNumber evidence="4">2.7.1.40</ecNumber>
    </recommendedName>
</protein>
<dbReference type="SUPFAM" id="SSF52935">
    <property type="entry name" value="PK C-terminal domain-like"/>
    <property type="match status" value="1"/>
</dbReference>
<comment type="caution">
    <text evidence="14">The sequence shown here is derived from an EMBL/GenBank/DDBJ whole genome shotgun (WGS) entry which is preliminary data.</text>
</comment>
<evidence type="ECO:0000256" key="1">
    <source>
        <dbReference type="ARBA" id="ARBA00001958"/>
    </source>
</evidence>
<keyword evidence="11 14" id="KW-0670">Pyruvate</keyword>
<dbReference type="PANTHER" id="PTHR11817">
    <property type="entry name" value="PYRUVATE KINASE"/>
    <property type="match status" value="1"/>
</dbReference>